<dbReference type="InterPro" id="IPR036937">
    <property type="entry name" value="Adhesion_dom_fimbrial_sf"/>
</dbReference>
<proteinExistence type="predicted"/>
<accession>A0ABD7NNL1</accession>
<organism evidence="2 3">
    <name type="scientific">Klebsiella pneumoniae</name>
    <dbReference type="NCBI Taxonomy" id="573"/>
    <lineage>
        <taxon>Bacteria</taxon>
        <taxon>Pseudomonadati</taxon>
        <taxon>Pseudomonadota</taxon>
        <taxon>Gammaproteobacteria</taxon>
        <taxon>Enterobacterales</taxon>
        <taxon>Enterobacteriaceae</taxon>
        <taxon>Klebsiella/Raoultella group</taxon>
        <taxon>Klebsiella</taxon>
        <taxon>Klebsiella pneumoniae complex</taxon>
    </lineage>
</organism>
<dbReference type="Gene3D" id="2.60.40.1090">
    <property type="entry name" value="Fimbrial-type adhesion domain"/>
    <property type="match status" value="1"/>
</dbReference>
<dbReference type="InterPro" id="IPR008966">
    <property type="entry name" value="Adhesion_dom_sf"/>
</dbReference>
<feature type="chain" id="PRO_5044822648" evidence="1">
    <location>
        <begin position="24"/>
        <end position="167"/>
    </location>
</feature>
<dbReference type="Proteomes" id="UP000259497">
    <property type="component" value="Unassembled WGS sequence"/>
</dbReference>
<dbReference type="PANTHER" id="PTHR33420">
    <property type="entry name" value="FIMBRIAL SUBUNIT ELFA-RELATED"/>
    <property type="match status" value="1"/>
</dbReference>
<feature type="signal peptide" evidence="1">
    <location>
        <begin position="1"/>
        <end position="23"/>
    </location>
</feature>
<dbReference type="AlphaFoldDB" id="A0ABD7NNL1"/>
<gene>
    <name evidence="2" type="primary">fimG_1</name>
    <name evidence="2" type="ORF">SAMEA3649733_02810</name>
</gene>
<evidence type="ECO:0000256" key="1">
    <source>
        <dbReference type="SAM" id="SignalP"/>
    </source>
</evidence>
<comment type="caution">
    <text evidence="2">The sequence shown here is derived from an EMBL/GenBank/DDBJ whole genome shotgun (WGS) entry which is preliminary data.</text>
</comment>
<dbReference type="EMBL" id="UIXM01000007">
    <property type="protein sequence ID" value="SVS26124.1"/>
    <property type="molecule type" value="Genomic_DNA"/>
</dbReference>
<sequence length="167" mass="17339">MNCTKSGSLLAALLLMVSTGLQAADVTITVNGRVVAKPCTVSVINANVDLGNLYTYNLASAGDKTVWHDVSLELTNCPVGTSKVTATFTGISDSTGYYVNQGSAGNIYLELQDRNASALGNGTTKTIQVNDSTQAATFPLQVRAITVNGGATQGSIQAVINVTYTWA</sequence>
<keyword evidence="1" id="KW-0732">Signal</keyword>
<evidence type="ECO:0000313" key="3">
    <source>
        <dbReference type="Proteomes" id="UP000259497"/>
    </source>
</evidence>
<dbReference type="InterPro" id="IPR050263">
    <property type="entry name" value="Bact_Fimbrial_Adh_Pro"/>
</dbReference>
<protein>
    <submittedName>
        <fullName evidence="2">Type 1 fimbrae adaptor subunit FimG</fullName>
    </submittedName>
</protein>
<dbReference type="SUPFAM" id="SSF49401">
    <property type="entry name" value="Bacterial adhesins"/>
    <property type="match status" value="1"/>
</dbReference>
<dbReference type="PANTHER" id="PTHR33420:SF27">
    <property type="entry name" value="PROTEIN FIMG"/>
    <property type="match status" value="1"/>
</dbReference>
<name>A0ABD7NNL1_KLEPN</name>
<reference evidence="2 3" key="1">
    <citation type="submission" date="2018-08" db="EMBL/GenBank/DDBJ databases">
        <authorList>
            <consortium name="Pathogen Informatics"/>
        </authorList>
    </citation>
    <scope>NUCLEOTIDE SEQUENCE [LARGE SCALE GENOMIC DNA]</scope>
    <source>
        <strain evidence="2 3">EuSCAPE_GR114</strain>
    </source>
</reference>
<evidence type="ECO:0000313" key="2">
    <source>
        <dbReference type="EMBL" id="SVS26124.1"/>
    </source>
</evidence>